<dbReference type="EMBL" id="FNVA01000001">
    <property type="protein sequence ID" value="SEF72743.1"/>
    <property type="molecule type" value="Genomic_DNA"/>
</dbReference>
<dbReference type="GO" id="GO:0016740">
    <property type="term" value="F:transferase activity"/>
    <property type="evidence" value="ECO:0007669"/>
    <property type="project" value="UniProtKB-KW"/>
</dbReference>
<gene>
    <name evidence="1" type="ORF">SAMN05421819_0964</name>
</gene>
<reference evidence="1 2" key="1">
    <citation type="submission" date="2016-10" db="EMBL/GenBank/DDBJ databases">
        <authorList>
            <person name="de Groot N.N."/>
        </authorList>
    </citation>
    <scope>NUCLEOTIDE SEQUENCE [LARGE SCALE GENOMIC DNA]</scope>
    <source>
        <strain evidence="1 2">DSM 22489</strain>
    </source>
</reference>
<protein>
    <submittedName>
        <fullName evidence="1">Glycosyl transferase 4-like domain-containing protein</fullName>
    </submittedName>
</protein>
<evidence type="ECO:0000313" key="1">
    <source>
        <dbReference type="EMBL" id="SEF72743.1"/>
    </source>
</evidence>
<dbReference type="Proteomes" id="UP000236728">
    <property type="component" value="Unassembled WGS sequence"/>
</dbReference>
<proteinExistence type="predicted"/>
<keyword evidence="2" id="KW-1185">Reference proteome</keyword>
<dbReference type="Pfam" id="PF13692">
    <property type="entry name" value="Glyco_trans_1_4"/>
    <property type="match status" value="1"/>
</dbReference>
<dbReference type="SUPFAM" id="SSF53756">
    <property type="entry name" value="UDP-Glycosyltransferase/glycogen phosphorylase"/>
    <property type="match status" value="1"/>
</dbReference>
<name>A0A1H5UCF6_9BACT</name>
<dbReference type="Gene3D" id="3.40.50.2000">
    <property type="entry name" value="Glycogen Phosphorylase B"/>
    <property type="match status" value="1"/>
</dbReference>
<evidence type="ECO:0000313" key="2">
    <source>
        <dbReference type="Proteomes" id="UP000236728"/>
    </source>
</evidence>
<dbReference type="AlphaFoldDB" id="A0A1H5UCF6"/>
<sequence length="396" mass="45294">MSLKLITIMINSCLPATTGGRMDPWTRAQGFKQAGCEMFLITWERQDSLPPEQMREYAKVFEAVRVYSNAPDVSGILKRLVHLPTSPHISSRYLSRRQLDALVQELRAFGAEAIWLDGLYGMGLAYELERELRIPILYRSHNIEHLYMLSQARQSRSWRNRIAWRLAASRLSQSESELQHHALRVFEISQDDMEFWRVRGVDRNSWLPTLMDSRKYQEERLAQRNAEYDFGFMGDLTSPNNQVAVDWFVAEVWPILRAARPDLRVLISGRNPPPEIRSALCAAGIDLLIDPPNAAHVWAQSKVFFNPIRDGSGINVKAIEMLMFDAPIVSTSVGVRGLPQEVQEQFFIADTGADFAQQMLEARDEGAVDLRSREAAREKFDRSRALTFIDEIKALL</sequence>
<accession>A0A1H5UCF6</accession>
<keyword evidence="1" id="KW-0808">Transferase</keyword>
<organism evidence="1 2">
    <name type="scientific">Bryocella elongata</name>
    <dbReference type="NCBI Taxonomy" id="863522"/>
    <lineage>
        <taxon>Bacteria</taxon>
        <taxon>Pseudomonadati</taxon>
        <taxon>Acidobacteriota</taxon>
        <taxon>Terriglobia</taxon>
        <taxon>Terriglobales</taxon>
        <taxon>Acidobacteriaceae</taxon>
        <taxon>Bryocella</taxon>
    </lineage>
</organism>